<keyword evidence="3" id="KW-1185">Reference proteome</keyword>
<evidence type="ECO:0000313" key="3">
    <source>
        <dbReference type="Proteomes" id="UP001497482"/>
    </source>
</evidence>
<gene>
    <name evidence="2" type="ORF">KC01_LOCUS6582</name>
</gene>
<reference evidence="2 3" key="1">
    <citation type="submission" date="2024-04" db="EMBL/GenBank/DDBJ databases">
        <authorList>
            <person name="Waldvogel A.-M."/>
            <person name="Schoenle A."/>
        </authorList>
    </citation>
    <scope>NUCLEOTIDE SEQUENCE [LARGE SCALE GENOMIC DNA]</scope>
</reference>
<dbReference type="Proteomes" id="UP001497482">
    <property type="component" value="Chromosome 12"/>
</dbReference>
<evidence type="ECO:0000313" key="2">
    <source>
        <dbReference type="EMBL" id="CAL1574913.1"/>
    </source>
</evidence>
<name>A0AAV2JFI2_KNICA</name>
<feature type="compositionally biased region" description="Polar residues" evidence="1">
    <location>
        <begin position="54"/>
        <end position="66"/>
    </location>
</feature>
<protein>
    <submittedName>
        <fullName evidence="2">Uncharacterized protein</fullName>
    </submittedName>
</protein>
<sequence length="73" mass="8188">MGPRGGPVHQLRSWKILQEMEIPAEKAFILGLKDSRRISEQTALYDTEREGESNGLSSKTHSSENLTDIFAKT</sequence>
<accession>A0AAV2JFI2</accession>
<evidence type="ECO:0000256" key="1">
    <source>
        <dbReference type="SAM" id="MobiDB-lite"/>
    </source>
</evidence>
<organism evidence="2 3">
    <name type="scientific">Knipowitschia caucasica</name>
    <name type="common">Caucasian dwarf goby</name>
    <name type="synonym">Pomatoschistus caucasicus</name>
    <dbReference type="NCBI Taxonomy" id="637954"/>
    <lineage>
        <taxon>Eukaryota</taxon>
        <taxon>Metazoa</taxon>
        <taxon>Chordata</taxon>
        <taxon>Craniata</taxon>
        <taxon>Vertebrata</taxon>
        <taxon>Euteleostomi</taxon>
        <taxon>Actinopterygii</taxon>
        <taxon>Neopterygii</taxon>
        <taxon>Teleostei</taxon>
        <taxon>Neoteleostei</taxon>
        <taxon>Acanthomorphata</taxon>
        <taxon>Gobiaria</taxon>
        <taxon>Gobiiformes</taxon>
        <taxon>Gobioidei</taxon>
        <taxon>Gobiidae</taxon>
        <taxon>Gobiinae</taxon>
        <taxon>Knipowitschia</taxon>
    </lineage>
</organism>
<proteinExistence type="predicted"/>
<feature type="region of interest" description="Disordered" evidence="1">
    <location>
        <begin position="43"/>
        <end position="73"/>
    </location>
</feature>
<dbReference type="EMBL" id="OZ035834">
    <property type="protein sequence ID" value="CAL1574913.1"/>
    <property type="molecule type" value="Genomic_DNA"/>
</dbReference>
<dbReference type="AlphaFoldDB" id="A0AAV2JFI2"/>